<gene>
    <name evidence="4" type="ORF">IAB14_01450</name>
</gene>
<dbReference type="Proteomes" id="UP000886891">
    <property type="component" value="Unassembled WGS sequence"/>
</dbReference>
<dbReference type="Pfam" id="PF07155">
    <property type="entry name" value="ECF-ribofla_trS"/>
    <property type="match status" value="1"/>
</dbReference>
<dbReference type="InterPro" id="IPR030949">
    <property type="entry name" value="ECF_S_folate_fam"/>
</dbReference>
<protein>
    <submittedName>
        <fullName evidence="4">Folate family ECF transporter S component</fullName>
    </submittedName>
</protein>
<dbReference type="AlphaFoldDB" id="A0A9D1NC25"/>
<keyword evidence="2 3" id="KW-1133">Transmembrane helix</keyword>
<dbReference type="PANTHER" id="PTHR37815">
    <property type="entry name" value="UPF0397 PROTEIN BC_2624-RELATED"/>
    <property type="match status" value="1"/>
</dbReference>
<keyword evidence="1 3" id="KW-0812">Transmembrane</keyword>
<sequence>MSRTYVAKLTTIRIAYIAVLAALSVVCNVFSIPIGPNRYISFAYIPCFVAGLFMGPVAGLLVGLVGDVLGVLIFPTGPWIPLITLSSALLGLIPGLISKIPRLNPYLKIAVAFVIVFFVCTAGFNTLGLWLTYAAGKKTFWVYLAGRLPLQALVLGINVVLMYALYPVAKRFLFARFA</sequence>
<dbReference type="EMBL" id="DVOH01000013">
    <property type="protein sequence ID" value="HIU99762.1"/>
    <property type="molecule type" value="Genomic_DNA"/>
</dbReference>
<dbReference type="InterPro" id="IPR009825">
    <property type="entry name" value="ECF_substrate-spec-like"/>
</dbReference>
<evidence type="ECO:0000256" key="3">
    <source>
        <dbReference type="SAM" id="Phobius"/>
    </source>
</evidence>
<name>A0A9D1NC25_9FIRM</name>
<dbReference type="PANTHER" id="PTHR37815:SF3">
    <property type="entry name" value="UPF0397 PROTEIN SPR0429"/>
    <property type="match status" value="1"/>
</dbReference>
<proteinExistence type="predicted"/>
<evidence type="ECO:0000313" key="4">
    <source>
        <dbReference type="EMBL" id="HIU99762.1"/>
    </source>
</evidence>
<reference evidence="4" key="2">
    <citation type="journal article" date="2021" name="PeerJ">
        <title>Extensive microbial diversity within the chicken gut microbiome revealed by metagenomics and culture.</title>
        <authorList>
            <person name="Gilroy R."/>
            <person name="Ravi A."/>
            <person name="Getino M."/>
            <person name="Pursley I."/>
            <person name="Horton D.L."/>
            <person name="Alikhan N.F."/>
            <person name="Baker D."/>
            <person name="Gharbi K."/>
            <person name="Hall N."/>
            <person name="Watson M."/>
            <person name="Adriaenssens E.M."/>
            <person name="Foster-Nyarko E."/>
            <person name="Jarju S."/>
            <person name="Secka A."/>
            <person name="Antonio M."/>
            <person name="Oren A."/>
            <person name="Chaudhuri R.R."/>
            <person name="La Ragione R."/>
            <person name="Hildebrand F."/>
            <person name="Pallen M.J."/>
        </authorList>
    </citation>
    <scope>NUCLEOTIDE SEQUENCE</scope>
    <source>
        <strain evidence="4">23406</strain>
    </source>
</reference>
<feature type="transmembrane region" description="Helical" evidence="3">
    <location>
        <begin position="150"/>
        <end position="169"/>
    </location>
</feature>
<dbReference type="NCBIfam" id="TIGR04518">
    <property type="entry name" value="ECF_S_folT_fam"/>
    <property type="match status" value="1"/>
</dbReference>
<feature type="transmembrane region" description="Helical" evidence="3">
    <location>
        <begin position="109"/>
        <end position="130"/>
    </location>
</feature>
<reference evidence="4" key="1">
    <citation type="submission" date="2020-10" db="EMBL/GenBank/DDBJ databases">
        <authorList>
            <person name="Gilroy R."/>
        </authorList>
    </citation>
    <scope>NUCLEOTIDE SEQUENCE</scope>
    <source>
        <strain evidence="4">23406</strain>
    </source>
</reference>
<evidence type="ECO:0000256" key="1">
    <source>
        <dbReference type="ARBA" id="ARBA00022692"/>
    </source>
</evidence>
<keyword evidence="3" id="KW-0472">Membrane</keyword>
<organism evidence="4 5">
    <name type="scientific">Candidatus Stercoripulliclostridium merdipullorum</name>
    <dbReference type="NCBI Taxonomy" id="2840952"/>
    <lineage>
        <taxon>Bacteria</taxon>
        <taxon>Bacillati</taxon>
        <taxon>Bacillota</taxon>
        <taxon>Clostridia</taxon>
        <taxon>Eubacteriales</taxon>
        <taxon>Candidatus Stercoripulliclostridium</taxon>
    </lineage>
</organism>
<evidence type="ECO:0000256" key="2">
    <source>
        <dbReference type="ARBA" id="ARBA00022989"/>
    </source>
</evidence>
<feature type="transmembrane region" description="Helical" evidence="3">
    <location>
        <begin position="12"/>
        <end position="30"/>
    </location>
</feature>
<comment type="caution">
    <text evidence="4">The sequence shown here is derived from an EMBL/GenBank/DDBJ whole genome shotgun (WGS) entry which is preliminary data.</text>
</comment>
<dbReference type="GO" id="GO:0016020">
    <property type="term" value="C:membrane"/>
    <property type="evidence" value="ECO:0007669"/>
    <property type="project" value="InterPro"/>
</dbReference>
<feature type="transmembrane region" description="Helical" evidence="3">
    <location>
        <begin position="42"/>
        <end position="66"/>
    </location>
</feature>
<accession>A0A9D1NC25</accession>
<feature type="transmembrane region" description="Helical" evidence="3">
    <location>
        <begin position="78"/>
        <end position="97"/>
    </location>
</feature>
<dbReference type="Gene3D" id="1.10.1760.20">
    <property type="match status" value="1"/>
</dbReference>
<evidence type="ECO:0000313" key="5">
    <source>
        <dbReference type="Proteomes" id="UP000886891"/>
    </source>
</evidence>